<feature type="binding site" description="in other chain" evidence="9">
    <location>
        <begin position="128"/>
        <end position="136"/>
    </location>
    <ligand>
        <name>5-phospho-alpha-D-ribose 1-diphosphate</name>
        <dbReference type="ChEBI" id="CHEBI:58017"/>
        <note>ligand shared between dimeric partners</note>
    </ligand>
</feature>
<dbReference type="AlphaFoldDB" id="M1L5N7"/>
<gene>
    <name evidence="9" type="primary">pyrE</name>
    <name evidence="11" type="ORF">CDEE_0112</name>
</gene>
<dbReference type="GO" id="GO:0044205">
    <property type="term" value="P:'de novo' UMP biosynthetic process"/>
    <property type="evidence" value="ECO:0007669"/>
    <property type="project" value="UniProtKB-UniRule"/>
</dbReference>
<comment type="catalytic activity">
    <reaction evidence="9">
        <text>orotidine 5'-phosphate + diphosphate = orotate + 5-phospho-alpha-D-ribose 1-diphosphate</text>
        <dbReference type="Rhea" id="RHEA:10380"/>
        <dbReference type="ChEBI" id="CHEBI:30839"/>
        <dbReference type="ChEBI" id="CHEBI:33019"/>
        <dbReference type="ChEBI" id="CHEBI:57538"/>
        <dbReference type="ChEBI" id="CHEBI:58017"/>
        <dbReference type="EC" id="2.4.2.10"/>
    </reaction>
</comment>
<dbReference type="eggNOG" id="COG0461">
    <property type="taxonomic scope" value="Bacteria"/>
</dbReference>
<name>M1L5N7_9PROT</name>
<dbReference type="EC" id="2.4.2.10" evidence="5 9"/>
<dbReference type="Proteomes" id="UP000011686">
    <property type="component" value="Chromosome"/>
</dbReference>
<comment type="cofactor">
    <cofactor evidence="9">
        <name>Mg(2+)</name>
        <dbReference type="ChEBI" id="CHEBI:18420"/>
    </cofactor>
</comment>
<feature type="domain" description="Phosphoribosyltransferase" evidence="10">
    <location>
        <begin position="43"/>
        <end position="168"/>
    </location>
</feature>
<accession>M1L5N7</accession>
<evidence type="ECO:0000256" key="1">
    <source>
        <dbReference type="ARBA" id="ARBA00003769"/>
    </source>
</evidence>
<evidence type="ECO:0000256" key="3">
    <source>
        <dbReference type="ARBA" id="ARBA00006340"/>
    </source>
</evidence>
<feature type="binding site" description="in other chain" evidence="9">
    <location>
        <position position="29"/>
    </location>
    <ligand>
        <name>5-phospho-alpha-D-ribose 1-diphosphate</name>
        <dbReference type="ChEBI" id="CHEBI:58017"/>
        <note>ligand shared between dimeric partners</note>
    </ligand>
</feature>
<dbReference type="RefSeq" id="WP_015238768.1">
    <property type="nucleotide sequence ID" value="NC_020283.1"/>
</dbReference>
<keyword evidence="6 9" id="KW-0328">Glycosyltransferase</keyword>
<dbReference type="InterPro" id="IPR000836">
    <property type="entry name" value="PRTase_dom"/>
</dbReference>
<dbReference type="UniPathway" id="UPA00070">
    <property type="reaction ID" value="UER00119"/>
</dbReference>
<evidence type="ECO:0000256" key="7">
    <source>
        <dbReference type="ARBA" id="ARBA00022679"/>
    </source>
</evidence>
<evidence type="ECO:0000313" key="11">
    <source>
        <dbReference type="EMBL" id="AGF47948.1"/>
    </source>
</evidence>
<comment type="function">
    <text evidence="1 9">Catalyzes the transfer of a ribosyl phosphate group from 5-phosphoribose 1-diphosphate to orotate, leading to the formation of orotidine monophosphate (OMP).</text>
</comment>
<evidence type="ECO:0000256" key="8">
    <source>
        <dbReference type="ARBA" id="ARBA00022975"/>
    </source>
</evidence>
<keyword evidence="8 9" id="KW-0665">Pyrimidine biosynthesis</keyword>
<dbReference type="GO" id="GO:0005737">
    <property type="term" value="C:cytoplasm"/>
    <property type="evidence" value="ECO:0007669"/>
    <property type="project" value="TreeGrafter"/>
</dbReference>
<feature type="binding site" evidence="9">
    <location>
        <position position="132"/>
    </location>
    <ligand>
        <name>orotate</name>
        <dbReference type="ChEBI" id="CHEBI:30839"/>
    </ligand>
</feature>
<dbReference type="NCBIfam" id="TIGR00336">
    <property type="entry name" value="pyrE"/>
    <property type="match status" value="1"/>
</dbReference>
<sequence>MVIDEHQALDFVKFALDVGALKFGDFKTKSDRISPYFFNIGLFNNGKSIAKLAEFYANILQKSSIEFDMLFGPAYKGIPLVISTSMILSDRCIHEKVPFAFNRKEAKNHGEKGRLIGASLHGKVVIIDDVITSGISVNESIEIIHAEGAEPVAVIVALDRMEKPNLISSVSEATTSASNNISSKYGLPVLSIASLENILSLVQKHQDFAEHAEKVAKYRSLYGIG</sequence>
<reference evidence="11 12" key="1">
    <citation type="journal article" date="2013" name="Genome Biol. Evol.">
        <title>Genome evolution and phylogenomic analysis of candidatus kinetoplastibacterium, the betaproteobacterial endosymbionts of strigomonas and angomonas.</title>
        <authorList>
            <person name="Alves J.M."/>
            <person name="Serrano M.G."/>
            <person name="Maia da Silva F."/>
            <person name="Voegtly L.J."/>
            <person name="Matveyev A.V."/>
            <person name="Teixeira M.M."/>
            <person name="Camargo E.P."/>
            <person name="Buck G.A."/>
        </authorList>
    </citation>
    <scope>NUCLEOTIDE SEQUENCE [LARGE SCALE GENOMIC DNA]</scope>
    <source>
        <strain evidence="11 12">TCC036E</strain>
    </source>
</reference>
<dbReference type="InterPro" id="IPR004467">
    <property type="entry name" value="Or_phspho_trans_dom"/>
</dbReference>
<feature type="binding site" description="in other chain" evidence="9">
    <location>
        <begin position="75"/>
        <end position="76"/>
    </location>
    <ligand>
        <name>5-phospho-alpha-D-ribose 1-diphosphate</name>
        <dbReference type="ChEBI" id="CHEBI:58017"/>
        <note>ligand shared between dimeric partners</note>
    </ligand>
</feature>
<evidence type="ECO:0000256" key="2">
    <source>
        <dbReference type="ARBA" id="ARBA00004889"/>
    </source>
</evidence>
<keyword evidence="12" id="KW-1185">Reference proteome</keyword>
<dbReference type="FunFam" id="3.40.50.2020:FF:000008">
    <property type="entry name" value="Orotate phosphoribosyltransferase"/>
    <property type="match status" value="1"/>
</dbReference>
<dbReference type="HOGENOM" id="CLU_074878_0_1_4"/>
<dbReference type="InterPro" id="IPR029057">
    <property type="entry name" value="PRTase-like"/>
</dbReference>
<dbReference type="CDD" id="cd06223">
    <property type="entry name" value="PRTases_typeI"/>
    <property type="match status" value="1"/>
</dbReference>
<feature type="binding site" description="in other chain" evidence="9">
    <location>
        <position position="104"/>
    </location>
    <ligand>
        <name>5-phospho-alpha-D-ribose 1-diphosphate</name>
        <dbReference type="ChEBI" id="CHEBI:58017"/>
        <note>ligand shared between dimeric partners</note>
    </ligand>
</feature>
<feature type="binding site" evidence="9">
    <location>
        <begin position="37"/>
        <end position="38"/>
    </location>
    <ligand>
        <name>orotate</name>
        <dbReference type="ChEBI" id="CHEBI:30839"/>
    </ligand>
</feature>
<keyword evidence="9" id="KW-0460">Magnesium</keyword>
<dbReference type="STRING" id="1208918.CDEE_0112"/>
<feature type="binding site" evidence="9">
    <location>
        <position position="107"/>
    </location>
    <ligand>
        <name>5-phospho-alpha-D-ribose 1-diphosphate</name>
        <dbReference type="ChEBI" id="CHEBI:58017"/>
        <note>ligand shared between dimeric partners</note>
    </ligand>
</feature>
<evidence type="ECO:0000259" key="10">
    <source>
        <dbReference type="Pfam" id="PF00156"/>
    </source>
</evidence>
<keyword evidence="7 9" id="KW-0808">Transferase</keyword>
<dbReference type="HAMAP" id="MF_01208">
    <property type="entry name" value="PyrE"/>
    <property type="match status" value="1"/>
</dbReference>
<evidence type="ECO:0000256" key="6">
    <source>
        <dbReference type="ARBA" id="ARBA00022676"/>
    </source>
</evidence>
<dbReference type="Pfam" id="PF00156">
    <property type="entry name" value="Pribosyltran"/>
    <property type="match status" value="1"/>
</dbReference>
<evidence type="ECO:0000256" key="4">
    <source>
        <dbReference type="ARBA" id="ARBA00011738"/>
    </source>
</evidence>
<evidence type="ECO:0000256" key="5">
    <source>
        <dbReference type="ARBA" id="ARBA00011971"/>
    </source>
</evidence>
<dbReference type="PATRIC" id="fig|1208918.3.peg.649"/>
<organism evidence="11 12">
    <name type="scientific">Candidatus Kinetoplastidibacterium crithidiae TCC036E</name>
    <dbReference type="NCBI Taxonomy" id="1208918"/>
    <lineage>
        <taxon>Bacteria</taxon>
        <taxon>Pseudomonadati</taxon>
        <taxon>Pseudomonadota</taxon>
        <taxon>Betaproteobacteria</taxon>
        <taxon>Candidatus Kinetoplastidibacterium</taxon>
    </lineage>
</organism>
<protein>
    <recommendedName>
        <fullName evidence="5 9">Orotate phosphoribosyltransferase</fullName>
        <shortName evidence="9">OPRT</shortName>
        <shortName evidence="9">OPRTase</shortName>
        <ecNumber evidence="5 9">2.4.2.10</ecNumber>
    </recommendedName>
</protein>
<dbReference type="GO" id="GO:0004588">
    <property type="term" value="F:orotate phosphoribosyltransferase activity"/>
    <property type="evidence" value="ECO:0007669"/>
    <property type="project" value="UniProtKB-UniRule"/>
</dbReference>
<dbReference type="PANTHER" id="PTHR46683">
    <property type="entry name" value="OROTATE PHOSPHORIBOSYLTRANSFERASE 1-RELATED"/>
    <property type="match status" value="1"/>
</dbReference>
<dbReference type="SUPFAM" id="SSF53271">
    <property type="entry name" value="PRTase-like"/>
    <property type="match status" value="1"/>
</dbReference>
<dbReference type="Gene3D" id="3.40.50.2020">
    <property type="match status" value="1"/>
</dbReference>
<evidence type="ECO:0000256" key="9">
    <source>
        <dbReference type="HAMAP-Rule" id="MF_01208"/>
    </source>
</evidence>
<feature type="binding site" evidence="9">
    <location>
        <position position="160"/>
    </location>
    <ligand>
        <name>orotate</name>
        <dbReference type="ChEBI" id="CHEBI:30839"/>
    </ligand>
</feature>
<feature type="binding site" evidence="9">
    <location>
        <position position="109"/>
    </location>
    <ligand>
        <name>5-phospho-alpha-D-ribose 1-diphosphate</name>
        <dbReference type="ChEBI" id="CHEBI:58017"/>
        <note>ligand shared between dimeric partners</note>
    </ligand>
</feature>
<dbReference type="InterPro" id="IPR023031">
    <property type="entry name" value="OPRT"/>
</dbReference>
<dbReference type="GO" id="GO:0046132">
    <property type="term" value="P:pyrimidine ribonucleoside biosynthetic process"/>
    <property type="evidence" value="ECO:0007669"/>
    <property type="project" value="TreeGrafter"/>
</dbReference>
<feature type="binding site" evidence="9">
    <location>
        <position position="103"/>
    </location>
    <ligand>
        <name>5-phospho-alpha-D-ribose 1-diphosphate</name>
        <dbReference type="ChEBI" id="CHEBI:58017"/>
        <note>ligand shared between dimeric partners</note>
    </ligand>
</feature>
<evidence type="ECO:0000313" key="12">
    <source>
        <dbReference type="Proteomes" id="UP000011686"/>
    </source>
</evidence>
<dbReference type="EMBL" id="CP003804">
    <property type="protein sequence ID" value="AGF47948.1"/>
    <property type="molecule type" value="Genomic_DNA"/>
</dbReference>
<proteinExistence type="inferred from homology"/>
<dbReference type="KEGG" id="kct:CDEE_0112"/>
<comment type="pathway">
    <text evidence="2 9">Pyrimidine metabolism; UMP biosynthesis via de novo pathway; UMP from orotate: step 1/2.</text>
</comment>
<comment type="subunit">
    <text evidence="4 9">Homodimer.</text>
</comment>
<dbReference type="GO" id="GO:0000287">
    <property type="term" value="F:magnesium ion binding"/>
    <property type="evidence" value="ECO:0007669"/>
    <property type="project" value="UniProtKB-UniRule"/>
</dbReference>
<comment type="similarity">
    <text evidence="3 9">Belongs to the purine/pyrimidine phosphoribosyltransferase family. PyrE subfamily.</text>
</comment>
<dbReference type="GO" id="GO:0006207">
    <property type="term" value="P:'de novo' pyrimidine nucleobase biosynthetic process"/>
    <property type="evidence" value="ECO:0007669"/>
    <property type="project" value="TreeGrafter"/>
</dbReference>
<dbReference type="PANTHER" id="PTHR46683:SF1">
    <property type="entry name" value="OROTATE PHOSPHORIBOSYLTRANSFERASE 1-RELATED"/>
    <property type="match status" value="1"/>
</dbReference>